<feature type="transmembrane region" description="Helical" evidence="1">
    <location>
        <begin position="24"/>
        <end position="42"/>
    </location>
</feature>
<organism evidence="2 3">
    <name type="scientific">Sulfuriferula plumbiphila</name>
    <dbReference type="NCBI Taxonomy" id="171865"/>
    <lineage>
        <taxon>Bacteria</taxon>
        <taxon>Pseudomonadati</taxon>
        <taxon>Pseudomonadota</taxon>
        <taxon>Betaproteobacteria</taxon>
        <taxon>Nitrosomonadales</taxon>
        <taxon>Sulfuricellaceae</taxon>
        <taxon>Sulfuriferula</taxon>
    </lineage>
</organism>
<accession>A0A512L339</accession>
<name>A0A512L339_9PROT</name>
<gene>
    <name evidence="2" type="ORF">TPL01_00250</name>
</gene>
<dbReference type="AlphaFoldDB" id="A0A512L339"/>
<feature type="transmembrane region" description="Helical" evidence="1">
    <location>
        <begin position="62"/>
        <end position="79"/>
    </location>
</feature>
<dbReference type="EMBL" id="BKAD01000001">
    <property type="protein sequence ID" value="GEP28887.1"/>
    <property type="molecule type" value="Genomic_DNA"/>
</dbReference>
<evidence type="ECO:0000256" key="1">
    <source>
        <dbReference type="SAM" id="Phobius"/>
    </source>
</evidence>
<dbReference type="Proteomes" id="UP000321337">
    <property type="component" value="Unassembled WGS sequence"/>
</dbReference>
<proteinExistence type="predicted"/>
<dbReference type="SUPFAM" id="SSF103481">
    <property type="entry name" value="Multidrug resistance efflux transporter EmrE"/>
    <property type="match status" value="1"/>
</dbReference>
<reference evidence="2 3" key="1">
    <citation type="submission" date="2019-07" db="EMBL/GenBank/DDBJ databases">
        <title>Whole genome shotgun sequence of Thiobacillus plumbophilus NBRC 107929.</title>
        <authorList>
            <person name="Hosoyama A."/>
            <person name="Uohara A."/>
            <person name="Ohji S."/>
            <person name="Ichikawa N."/>
        </authorList>
    </citation>
    <scope>NUCLEOTIDE SEQUENCE [LARGE SCALE GENOMIC DNA]</scope>
    <source>
        <strain evidence="2 3">NBRC 107929</strain>
    </source>
</reference>
<keyword evidence="1" id="KW-0812">Transmembrane</keyword>
<protein>
    <submittedName>
        <fullName evidence="2">Uncharacterized protein</fullName>
    </submittedName>
</protein>
<keyword evidence="1" id="KW-1133">Transmembrane helix</keyword>
<keyword evidence="3" id="KW-1185">Reference proteome</keyword>
<dbReference type="InterPro" id="IPR037185">
    <property type="entry name" value="EmrE-like"/>
</dbReference>
<comment type="caution">
    <text evidence="2">The sequence shown here is derived from an EMBL/GenBank/DDBJ whole genome shotgun (WGS) entry which is preliminary data.</text>
</comment>
<sequence length="89" mass="10183">MTRIFIERVFVANSLKHEAIQRHAVTGALFALLALGLTGYYLASYLDFLGLQYISARLERLILFLYPTMVVVLTAWLYRQASNRAKSSR</sequence>
<evidence type="ECO:0000313" key="3">
    <source>
        <dbReference type="Proteomes" id="UP000321337"/>
    </source>
</evidence>
<evidence type="ECO:0000313" key="2">
    <source>
        <dbReference type="EMBL" id="GEP28887.1"/>
    </source>
</evidence>
<keyword evidence="1" id="KW-0472">Membrane</keyword>